<sequence>MNTPAHVSLSLLCLGRCDRANTLTPLVIGSLLPDAPMFLFYGIEKVRGIPEEIIWGQSYFADRWQNFFDIFNSFPLMLLGLALTTWGVSRWGQLLFGSMMIHGLGDLPLHHDDGHRHFFPFSNWRFASPVSYWDPDHHGLIVTALEMALMLGSWIFLWRAYDSRQGKITISVVSVLYFAYMLPFAYYLLFIR</sequence>
<evidence type="ECO:0000256" key="1">
    <source>
        <dbReference type="SAM" id="Phobius"/>
    </source>
</evidence>
<organism evidence="2 3">
    <name type="scientific">Prochlorothrix hollandica PCC 9006 = CALU 1027</name>
    <dbReference type="NCBI Taxonomy" id="317619"/>
    <lineage>
        <taxon>Bacteria</taxon>
        <taxon>Bacillati</taxon>
        <taxon>Cyanobacteriota</taxon>
        <taxon>Cyanophyceae</taxon>
        <taxon>Prochlorotrichales</taxon>
        <taxon>Prochlorotrichaceae</taxon>
        <taxon>Prochlorothrix</taxon>
    </lineage>
</organism>
<proteinExistence type="predicted"/>
<evidence type="ECO:0000313" key="2">
    <source>
        <dbReference type="EMBL" id="KKJ00094.1"/>
    </source>
</evidence>
<gene>
    <name evidence="2" type="ORF">PROH_10145</name>
</gene>
<dbReference type="EMBL" id="AJTX02000004">
    <property type="protein sequence ID" value="KKJ00094.1"/>
    <property type="molecule type" value="Genomic_DNA"/>
</dbReference>
<reference evidence="2" key="1">
    <citation type="submission" date="2012-04" db="EMBL/GenBank/DDBJ databases">
        <authorList>
            <person name="Borisov I.G."/>
            <person name="Ivanikova N.V."/>
            <person name="Pinevich A.V."/>
        </authorList>
    </citation>
    <scope>NUCLEOTIDE SEQUENCE</scope>
    <source>
        <strain evidence="2">CALU 1027</strain>
    </source>
</reference>
<keyword evidence="1" id="KW-0472">Membrane</keyword>
<keyword evidence="1" id="KW-0812">Transmembrane</keyword>
<feature type="transmembrane region" description="Helical" evidence="1">
    <location>
        <begin position="138"/>
        <end position="158"/>
    </location>
</feature>
<evidence type="ECO:0000313" key="3">
    <source>
        <dbReference type="Proteomes" id="UP000034681"/>
    </source>
</evidence>
<name>A0A0M2PZG2_PROHO</name>
<dbReference type="Proteomes" id="UP000034681">
    <property type="component" value="Unassembled WGS sequence"/>
</dbReference>
<dbReference type="STRING" id="317619.GCA_000332315_00802"/>
<feature type="transmembrane region" description="Helical" evidence="1">
    <location>
        <begin position="67"/>
        <end position="89"/>
    </location>
</feature>
<dbReference type="eggNOG" id="ENOG5032MSX">
    <property type="taxonomic scope" value="Bacteria"/>
</dbReference>
<comment type="caution">
    <text evidence="2">The sequence shown here is derived from an EMBL/GenBank/DDBJ whole genome shotgun (WGS) entry which is preliminary data.</text>
</comment>
<protein>
    <recommendedName>
        <fullName evidence="4">Cobalamin biosynthesis protein CobQ</fullName>
    </recommendedName>
</protein>
<keyword evidence="1" id="KW-1133">Transmembrane helix</keyword>
<dbReference type="AlphaFoldDB" id="A0A0M2PZG2"/>
<dbReference type="OrthoDB" id="7631418at2"/>
<accession>A0A0M2PZG2</accession>
<dbReference type="RefSeq" id="WP_016923532.1">
    <property type="nucleotide sequence ID" value="NZ_KB235933.1"/>
</dbReference>
<keyword evidence="3" id="KW-1185">Reference proteome</keyword>
<evidence type="ECO:0008006" key="4">
    <source>
        <dbReference type="Google" id="ProtNLM"/>
    </source>
</evidence>
<feature type="transmembrane region" description="Helical" evidence="1">
    <location>
        <begin position="170"/>
        <end position="189"/>
    </location>
</feature>